<dbReference type="Proteomes" id="UP000009168">
    <property type="component" value="Unassembled WGS sequence"/>
</dbReference>
<dbReference type="GeneID" id="7840627"/>
<dbReference type="EMBL" id="GG662512">
    <property type="protein sequence ID" value="EAS03013.3"/>
    <property type="molecule type" value="Genomic_DNA"/>
</dbReference>
<keyword evidence="2" id="KW-1185">Reference proteome</keyword>
<sequence length="188" mass="21473">MRLIPDMERFGYLDRNDSDCLDTLDAKRRYKRISTFKRNQLLEKIFFENKKIKIAAQELNINYSSAKTILHLYRKKAKKIGNQNAARLSENTRCGVRPLPVVNGSNSNQMEIVISQGGRTTCNISLASSFQVVAVTKKTESEMQQEESEFDQSTYQLQSICPQSQIEVQQLQALFDLSSESNYSAMSL</sequence>
<reference evidence="2" key="1">
    <citation type="journal article" date="2006" name="PLoS Biol.">
        <title>Macronuclear genome sequence of the ciliate Tetrahymena thermophila, a model eukaryote.</title>
        <authorList>
            <person name="Eisen J.A."/>
            <person name="Coyne R.S."/>
            <person name="Wu M."/>
            <person name="Wu D."/>
            <person name="Thiagarajan M."/>
            <person name="Wortman J.R."/>
            <person name="Badger J.H."/>
            <person name="Ren Q."/>
            <person name="Amedeo P."/>
            <person name="Jones K.M."/>
            <person name="Tallon L.J."/>
            <person name="Delcher A.L."/>
            <person name="Salzberg S.L."/>
            <person name="Silva J.C."/>
            <person name="Haas B.J."/>
            <person name="Majoros W.H."/>
            <person name="Farzad M."/>
            <person name="Carlton J.M."/>
            <person name="Smith R.K. Jr."/>
            <person name="Garg J."/>
            <person name="Pearlman R.E."/>
            <person name="Karrer K.M."/>
            <person name="Sun L."/>
            <person name="Manning G."/>
            <person name="Elde N.C."/>
            <person name="Turkewitz A.P."/>
            <person name="Asai D.J."/>
            <person name="Wilkes D.E."/>
            <person name="Wang Y."/>
            <person name="Cai H."/>
            <person name="Collins K."/>
            <person name="Stewart B.A."/>
            <person name="Lee S.R."/>
            <person name="Wilamowska K."/>
            <person name="Weinberg Z."/>
            <person name="Ruzzo W.L."/>
            <person name="Wloga D."/>
            <person name="Gaertig J."/>
            <person name="Frankel J."/>
            <person name="Tsao C.-C."/>
            <person name="Gorovsky M.A."/>
            <person name="Keeling P.J."/>
            <person name="Waller R.F."/>
            <person name="Patron N.J."/>
            <person name="Cherry J.M."/>
            <person name="Stover N.A."/>
            <person name="Krieger C.J."/>
            <person name="del Toro C."/>
            <person name="Ryder H.F."/>
            <person name="Williamson S.C."/>
            <person name="Barbeau R.A."/>
            <person name="Hamilton E.P."/>
            <person name="Orias E."/>
        </authorList>
    </citation>
    <scope>NUCLEOTIDE SEQUENCE [LARGE SCALE GENOMIC DNA]</scope>
    <source>
        <strain evidence="2">SB210</strain>
    </source>
</reference>
<proteinExistence type="predicted"/>
<dbReference type="KEGG" id="tet:TTHERM_00494740"/>
<name>I7MLT1_TETTS</name>
<accession>I7MLT1</accession>
<dbReference type="OrthoDB" id="290166at2759"/>
<dbReference type="HOGENOM" id="CLU_1443737_0_0_1"/>
<organism evidence="1 2">
    <name type="scientific">Tetrahymena thermophila (strain SB210)</name>
    <dbReference type="NCBI Taxonomy" id="312017"/>
    <lineage>
        <taxon>Eukaryota</taxon>
        <taxon>Sar</taxon>
        <taxon>Alveolata</taxon>
        <taxon>Ciliophora</taxon>
        <taxon>Intramacronucleata</taxon>
        <taxon>Oligohymenophorea</taxon>
        <taxon>Hymenostomatida</taxon>
        <taxon>Tetrahymenina</taxon>
        <taxon>Tetrahymenidae</taxon>
        <taxon>Tetrahymena</taxon>
    </lineage>
</organism>
<dbReference type="InParanoid" id="I7MLT1"/>
<evidence type="ECO:0000313" key="2">
    <source>
        <dbReference type="Proteomes" id="UP000009168"/>
    </source>
</evidence>
<evidence type="ECO:0000313" key="1">
    <source>
        <dbReference type="EMBL" id="EAS03013.3"/>
    </source>
</evidence>
<dbReference type="RefSeq" id="XP_001023258.3">
    <property type="nucleotide sequence ID" value="XM_001023258.3"/>
</dbReference>
<gene>
    <name evidence="1" type="ORF">TTHERM_00494740</name>
</gene>
<dbReference type="AlphaFoldDB" id="I7MLT1"/>
<protein>
    <submittedName>
        <fullName evidence="1">Uncharacterized protein</fullName>
    </submittedName>
</protein>